<feature type="transmembrane region" description="Helical" evidence="1">
    <location>
        <begin position="78"/>
        <end position="99"/>
    </location>
</feature>
<protein>
    <submittedName>
        <fullName evidence="3">Uncharacterized protein</fullName>
    </submittedName>
</protein>
<gene>
    <name evidence="3" type="ORF">EJ357_38475</name>
</gene>
<dbReference type="RefSeq" id="WP_126396273.1">
    <property type="nucleotide sequence ID" value="NZ_CP034539.1"/>
</dbReference>
<feature type="chain" id="PRO_5018682136" evidence="2">
    <location>
        <begin position="29"/>
        <end position="147"/>
    </location>
</feature>
<keyword evidence="1" id="KW-1133">Transmembrane helix</keyword>
<dbReference type="InterPro" id="IPR045770">
    <property type="entry name" value="DUF6223"/>
</dbReference>
<proteinExistence type="predicted"/>
<keyword evidence="4" id="KW-1185">Reference proteome</keyword>
<feature type="transmembrane region" description="Helical" evidence="1">
    <location>
        <begin position="111"/>
        <end position="131"/>
    </location>
</feature>
<feature type="transmembrane region" description="Helical" evidence="1">
    <location>
        <begin position="46"/>
        <end position="66"/>
    </location>
</feature>
<evidence type="ECO:0000313" key="4">
    <source>
        <dbReference type="Proteomes" id="UP000280298"/>
    </source>
</evidence>
<evidence type="ECO:0000313" key="3">
    <source>
        <dbReference type="EMBL" id="AZQ38616.1"/>
    </source>
</evidence>
<dbReference type="EMBL" id="CP034539">
    <property type="protein sequence ID" value="AZQ38616.1"/>
    <property type="molecule type" value="Genomic_DNA"/>
</dbReference>
<reference evidence="3 4" key="1">
    <citation type="journal article" date="2019" name="Int. J. Syst. Evol. Microbiol.">
        <title>Streptomyces cyaneochromogenes sp. nov., a blue pigment-producing actinomycete from manganese-contaminated soil.</title>
        <authorList>
            <person name="Tang X."/>
            <person name="Zhao J."/>
            <person name="Li K."/>
            <person name="Chen Z."/>
            <person name="Sun Y."/>
            <person name="Gao J."/>
        </authorList>
    </citation>
    <scope>NUCLEOTIDE SEQUENCE [LARGE SCALE GENOMIC DNA]</scope>
    <source>
        <strain evidence="3 4">MK-45</strain>
    </source>
</reference>
<dbReference type="AlphaFoldDB" id="A0A3Q9EYK0"/>
<dbReference type="Proteomes" id="UP000280298">
    <property type="component" value="Chromosome"/>
</dbReference>
<dbReference type="Pfam" id="PF19733">
    <property type="entry name" value="DUF6223"/>
    <property type="match status" value="1"/>
</dbReference>
<organism evidence="3 4">
    <name type="scientific">Streptomyces cyaneochromogenes</name>
    <dbReference type="NCBI Taxonomy" id="2496836"/>
    <lineage>
        <taxon>Bacteria</taxon>
        <taxon>Bacillati</taxon>
        <taxon>Actinomycetota</taxon>
        <taxon>Actinomycetes</taxon>
        <taxon>Kitasatosporales</taxon>
        <taxon>Streptomycetaceae</taxon>
        <taxon>Streptomyces</taxon>
    </lineage>
</organism>
<keyword evidence="1" id="KW-0472">Membrane</keyword>
<dbReference type="KEGG" id="scya:EJ357_38475"/>
<evidence type="ECO:0000256" key="1">
    <source>
        <dbReference type="SAM" id="Phobius"/>
    </source>
</evidence>
<keyword evidence="1" id="KW-0812">Transmembrane</keyword>
<feature type="signal peptide" evidence="2">
    <location>
        <begin position="1"/>
        <end position="28"/>
    </location>
</feature>
<accession>A0A3Q9EYK0</accession>
<sequence length="147" mass="13862">MSVRRVLTATAAALLGGFWLAAPAVAQASAQPSAAGATDLSVGRVVAIVAGALGLVGVAVGMSALARPAGRFGAAGRLGTVVPPAAGLTALALGGLVVATADGGLGTGNGLGGGVVAMVLGLTGVVLGGLARTRSRRSVVQEGRRTG</sequence>
<evidence type="ECO:0000256" key="2">
    <source>
        <dbReference type="SAM" id="SignalP"/>
    </source>
</evidence>
<name>A0A3Q9EYK0_9ACTN</name>
<keyword evidence="2" id="KW-0732">Signal</keyword>